<evidence type="ECO:0000313" key="3">
    <source>
        <dbReference type="EMBL" id="SIO60927.1"/>
    </source>
</evidence>
<name>A0A1N6KX11_9BURK</name>
<keyword evidence="4" id="KW-1185">Reference proteome</keyword>
<dbReference type="OrthoDB" id="8564128at2"/>
<proteinExistence type="predicted"/>
<evidence type="ECO:0000256" key="1">
    <source>
        <dbReference type="ARBA" id="ARBA00022801"/>
    </source>
</evidence>
<keyword evidence="1" id="KW-0378">Hydrolase</keyword>
<accession>A0A1N6KX11</accession>
<dbReference type="Pfam" id="PF02129">
    <property type="entry name" value="Peptidase_S15"/>
    <property type="match status" value="1"/>
</dbReference>
<protein>
    <submittedName>
        <fullName evidence="3">X-Pro dipeptidyl-peptidase (S15 family)</fullName>
    </submittedName>
</protein>
<dbReference type="SUPFAM" id="SSF53474">
    <property type="entry name" value="alpha/beta-Hydrolases"/>
    <property type="match status" value="1"/>
</dbReference>
<feature type="domain" description="Xaa-Pro dipeptidyl-peptidase-like" evidence="2">
    <location>
        <begin position="87"/>
        <end position="248"/>
    </location>
</feature>
<gene>
    <name evidence="3" type="ORF">SAMN05444165_5050</name>
</gene>
<organism evidence="3 4">
    <name type="scientific">Paraburkholderia phenazinium</name>
    <dbReference type="NCBI Taxonomy" id="60549"/>
    <lineage>
        <taxon>Bacteria</taxon>
        <taxon>Pseudomonadati</taxon>
        <taxon>Pseudomonadota</taxon>
        <taxon>Betaproteobacteria</taxon>
        <taxon>Burkholderiales</taxon>
        <taxon>Burkholderiaceae</taxon>
        <taxon>Paraburkholderia</taxon>
    </lineage>
</organism>
<reference evidence="3 4" key="1">
    <citation type="submission" date="2016-11" db="EMBL/GenBank/DDBJ databases">
        <authorList>
            <person name="Jaros S."/>
            <person name="Januszkiewicz K."/>
            <person name="Wedrychowicz H."/>
        </authorList>
    </citation>
    <scope>NUCLEOTIDE SEQUENCE [LARGE SCALE GENOMIC DNA]</scope>
    <source>
        <strain evidence="3 4">GAS95</strain>
    </source>
</reference>
<dbReference type="PANTHER" id="PTHR22946:SF9">
    <property type="entry name" value="POLYKETIDE TRANSFERASE AF380"/>
    <property type="match status" value="1"/>
</dbReference>
<dbReference type="EMBL" id="FSRU01000002">
    <property type="protein sequence ID" value="SIO60927.1"/>
    <property type="molecule type" value="Genomic_DNA"/>
</dbReference>
<dbReference type="InterPro" id="IPR029058">
    <property type="entry name" value="AB_hydrolase_fold"/>
</dbReference>
<dbReference type="PANTHER" id="PTHR22946">
    <property type="entry name" value="DIENELACTONE HYDROLASE DOMAIN-CONTAINING PROTEIN-RELATED"/>
    <property type="match status" value="1"/>
</dbReference>
<dbReference type="GO" id="GO:0052689">
    <property type="term" value="F:carboxylic ester hydrolase activity"/>
    <property type="evidence" value="ECO:0007669"/>
    <property type="project" value="UniProtKB-ARBA"/>
</dbReference>
<dbReference type="Proteomes" id="UP000185151">
    <property type="component" value="Unassembled WGS sequence"/>
</dbReference>
<sequence length="412" mass="43445">MRNNTAQAIRLREATLLRRALQWLRTHGLWLVMASAPLPALAQQVAAVQPASTGAAGVTVAGASLLPGLVREHIGLPVTLPDGAKPTLEALVVRPDRPGRWPLVLMTPGTPRSGGAGVVDRAPELLLNAAVAFAQRGYAAVIVLRRGFGHSDGPYAEGLGSCRNEDYPGAGKVSADDILGALETLHAQPWVDPERVILLGKSTGGFAVLAAAARNPQGVVGVLDFAGGRGSLRPDYVCQEDRLVAAVEQYGTTAKIPSQWVWSENDHYFSPELAQQMLSAYTSHGAPAQLAVLPPFGEDGHELLYDAPAQAWWPAAEPFLKRLNLPTAVVVDLPALAALPAPAGLNPGCQTRFDTYGASRNEGKAFVIAEGGHCSSDVTERSAQEAAQHALEYCNGKWSGCKVYAQGQGVAE</sequence>
<dbReference type="InterPro" id="IPR000383">
    <property type="entry name" value="Xaa-Pro-like_dom"/>
</dbReference>
<dbReference type="RefSeq" id="WP_083640610.1">
    <property type="nucleotide sequence ID" value="NZ_FSRU01000002.1"/>
</dbReference>
<dbReference type="AlphaFoldDB" id="A0A1N6KX11"/>
<dbReference type="Gene3D" id="3.40.50.1820">
    <property type="entry name" value="alpha/beta hydrolase"/>
    <property type="match status" value="1"/>
</dbReference>
<dbReference type="InterPro" id="IPR050261">
    <property type="entry name" value="FrsA_esterase"/>
</dbReference>
<evidence type="ECO:0000313" key="4">
    <source>
        <dbReference type="Proteomes" id="UP000185151"/>
    </source>
</evidence>
<evidence type="ECO:0000259" key="2">
    <source>
        <dbReference type="Pfam" id="PF02129"/>
    </source>
</evidence>